<evidence type="ECO:0000313" key="9">
    <source>
        <dbReference type="Proteomes" id="UP000236654"/>
    </source>
</evidence>
<protein>
    <recommendedName>
        <fullName evidence="5">Exodeoxyribonuclease 7 large subunit</fullName>
        <ecNumber evidence="5">3.1.11.6</ecNumber>
    </recommendedName>
</protein>
<feature type="domain" description="OB-fold nucleic acid binding" evidence="7">
    <location>
        <begin position="8"/>
        <end position="114"/>
    </location>
</feature>
<reference evidence="8 9" key="1">
    <citation type="submission" date="2017-12" db="EMBL/GenBank/DDBJ databases">
        <title>The draft genome sequence of Brumimicrobium saltpan LHR20.</title>
        <authorList>
            <person name="Do Z.-J."/>
            <person name="Luo H.-R."/>
        </authorList>
    </citation>
    <scope>NUCLEOTIDE SEQUENCE [LARGE SCALE GENOMIC DNA]</scope>
    <source>
        <strain evidence="8 9">LHR20</strain>
    </source>
</reference>
<keyword evidence="9" id="KW-1185">Reference proteome</keyword>
<dbReference type="EC" id="3.1.11.6" evidence="5"/>
<evidence type="ECO:0000259" key="7">
    <source>
        <dbReference type="Pfam" id="PF13742"/>
    </source>
</evidence>
<keyword evidence="3 5" id="KW-0378">Hydrolase</keyword>
<dbReference type="InterPro" id="IPR003753">
    <property type="entry name" value="Exonuc_VII_L"/>
</dbReference>
<dbReference type="GO" id="GO:0008855">
    <property type="term" value="F:exodeoxyribonuclease VII activity"/>
    <property type="evidence" value="ECO:0007669"/>
    <property type="project" value="UniProtKB-UniRule"/>
</dbReference>
<evidence type="ECO:0000256" key="2">
    <source>
        <dbReference type="ARBA" id="ARBA00022722"/>
    </source>
</evidence>
<name>A0A2I0R2F6_9FLAO</name>
<dbReference type="EMBL" id="PJNI01000009">
    <property type="protein sequence ID" value="PKR80580.1"/>
    <property type="molecule type" value="Genomic_DNA"/>
</dbReference>
<evidence type="ECO:0000256" key="5">
    <source>
        <dbReference type="RuleBase" id="RU004355"/>
    </source>
</evidence>
<proteinExistence type="inferred from homology"/>
<keyword evidence="2 5" id="KW-0540">Nuclease</keyword>
<gene>
    <name evidence="8" type="primary">xseA</name>
    <name evidence="8" type="ORF">CW751_09405</name>
</gene>
<dbReference type="NCBIfam" id="TIGR00237">
    <property type="entry name" value="xseA"/>
    <property type="match status" value="1"/>
</dbReference>
<dbReference type="AlphaFoldDB" id="A0A2I0R2F6"/>
<dbReference type="Pfam" id="PF13742">
    <property type="entry name" value="tRNA_anti_2"/>
    <property type="match status" value="1"/>
</dbReference>
<feature type="domain" description="Exonuclease VII large subunit C-terminal" evidence="6">
    <location>
        <begin position="139"/>
        <end position="450"/>
    </location>
</feature>
<dbReference type="RefSeq" id="WP_101334750.1">
    <property type="nucleotide sequence ID" value="NZ_PJNI01000009.1"/>
</dbReference>
<dbReference type="Pfam" id="PF02601">
    <property type="entry name" value="Exonuc_VII_L"/>
    <property type="match status" value="1"/>
</dbReference>
<dbReference type="PANTHER" id="PTHR30008:SF0">
    <property type="entry name" value="EXODEOXYRIBONUCLEASE 7 LARGE SUBUNIT"/>
    <property type="match status" value="1"/>
</dbReference>
<keyword evidence="1" id="KW-0963">Cytoplasm</keyword>
<dbReference type="GO" id="GO:0005737">
    <property type="term" value="C:cytoplasm"/>
    <property type="evidence" value="ECO:0007669"/>
    <property type="project" value="UniProtKB-SubCell"/>
</dbReference>
<dbReference type="InterPro" id="IPR020579">
    <property type="entry name" value="Exonuc_VII_lsu_C"/>
</dbReference>
<evidence type="ECO:0000313" key="8">
    <source>
        <dbReference type="EMBL" id="PKR80580.1"/>
    </source>
</evidence>
<comment type="similarity">
    <text evidence="5">Belongs to the XseA family.</text>
</comment>
<comment type="subcellular location">
    <subcellularLocation>
        <location evidence="5">Cytoplasm</location>
    </subcellularLocation>
</comment>
<keyword evidence="4 5" id="KW-0269">Exonuclease</keyword>
<comment type="catalytic activity">
    <reaction evidence="5">
        <text>Exonucleolytic cleavage in either 5'- to 3'- or 3'- to 5'-direction to yield nucleoside 5'-phosphates.</text>
        <dbReference type="EC" id="3.1.11.6"/>
    </reaction>
</comment>
<dbReference type="Proteomes" id="UP000236654">
    <property type="component" value="Unassembled WGS sequence"/>
</dbReference>
<accession>A0A2I0R2F6</accession>
<organism evidence="8 9">
    <name type="scientific">Brumimicrobium salinarum</name>
    <dbReference type="NCBI Taxonomy" id="2058658"/>
    <lineage>
        <taxon>Bacteria</taxon>
        <taxon>Pseudomonadati</taxon>
        <taxon>Bacteroidota</taxon>
        <taxon>Flavobacteriia</taxon>
        <taxon>Flavobacteriales</taxon>
        <taxon>Crocinitomicaceae</taxon>
        <taxon>Brumimicrobium</taxon>
    </lineage>
</organism>
<sequence>MPTERKIYSLTQLNQSFEKHIWEQFSKRDFWITAELIKINVKSGHRYVELADSANDITTARSFATIWASTYRTIVDQVGAKELHGILQPGNKILINVKIEFHALYGLKLKIRGIDPSYSYGEIERKRQEVIKRLKKEKIFDLQREIRLPTIIKRIALIGSPNTSGYRDFENELLVNHDFNKFTIKSFPVRVQGEAAKKDIVAAIKEANCYDADVIVILRGGGSKMDLALFDDYSIAESICHSRLPVMTGIGHENDEVVADLVARVKFITPTAVARHIHYAISSFKEIMRELSDKTLQIALQRLGESREDFMHYNNYLSHYSRELIHHWRNLFQDKKHEILQKSRTLLFAEKDVLAGLSHQTSSRLQHLVQQENSQVDRLFTRISDLCLQQVDREKEMKLNQALASIGLYGQQLVDRERIIYENQVELLELLNPLKILASGYTISTVNDKDIKEIPIQVGDIMKTLSSNQLIESEVIKRKEIKHENNR</sequence>
<evidence type="ECO:0000259" key="6">
    <source>
        <dbReference type="Pfam" id="PF02601"/>
    </source>
</evidence>
<comment type="caution">
    <text evidence="8">The sequence shown here is derived from an EMBL/GenBank/DDBJ whole genome shotgun (WGS) entry which is preliminary data.</text>
</comment>
<evidence type="ECO:0000256" key="3">
    <source>
        <dbReference type="ARBA" id="ARBA00022801"/>
    </source>
</evidence>
<dbReference type="OrthoDB" id="9802795at2"/>
<evidence type="ECO:0000256" key="1">
    <source>
        <dbReference type="ARBA" id="ARBA00022490"/>
    </source>
</evidence>
<dbReference type="PANTHER" id="PTHR30008">
    <property type="entry name" value="EXODEOXYRIBONUCLEASE 7 LARGE SUBUNIT"/>
    <property type="match status" value="1"/>
</dbReference>
<evidence type="ECO:0000256" key="4">
    <source>
        <dbReference type="ARBA" id="ARBA00022839"/>
    </source>
</evidence>
<dbReference type="InterPro" id="IPR025824">
    <property type="entry name" value="OB-fold_nuc-bd_dom"/>
</dbReference>
<dbReference type="GO" id="GO:0009318">
    <property type="term" value="C:exodeoxyribonuclease VII complex"/>
    <property type="evidence" value="ECO:0007669"/>
    <property type="project" value="UniProtKB-UniRule"/>
</dbReference>
<dbReference type="GO" id="GO:0003676">
    <property type="term" value="F:nucleic acid binding"/>
    <property type="evidence" value="ECO:0007669"/>
    <property type="project" value="InterPro"/>
</dbReference>
<dbReference type="GO" id="GO:0006308">
    <property type="term" value="P:DNA catabolic process"/>
    <property type="evidence" value="ECO:0007669"/>
    <property type="project" value="UniProtKB-UniRule"/>
</dbReference>